<protein>
    <submittedName>
        <fullName evidence="2">ATP-binding protein</fullName>
    </submittedName>
</protein>
<keyword evidence="2" id="KW-0067">ATP-binding</keyword>
<sequence>MNQHPLTYDNGARLQTPPLQDLNEALTKFAFQGCVCLMVYGMPRAGKSTGCMIVAERVEAKKAAVVYRTVIKSLTGTFSTLLQALQISRGGQVRFPSLKVENAFVRQVKVDCDEMGTERVWILIDEAQYLSYEQLIGLKGMLTEMAANGLVGWNPRWFQPGESLWSVANKVAFTASASVSDVLRLLAGVLDRCREGWLFPTTDQAVDVCELIGLPMTAAKGQLFAEPWPSWWFWRRAGP</sequence>
<dbReference type="GO" id="GO:0005524">
    <property type="term" value="F:ATP binding"/>
    <property type="evidence" value="ECO:0007669"/>
    <property type="project" value="UniProtKB-KW"/>
</dbReference>
<evidence type="ECO:0000259" key="1">
    <source>
        <dbReference type="Pfam" id="PF13401"/>
    </source>
</evidence>
<proteinExistence type="predicted"/>
<comment type="caution">
    <text evidence="2">The sequence shown here is derived from an EMBL/GenBank/DDBJ whole genome shotgun (WGS) entry which is preliminary data.</text>
</comment>
<gene>
    <name evidence="2" type="ORF">IM725_05865</name>
</gene>
<dbReference type="Proteomes" id="UP000715965">
    <property type="component" value="Unassembled WGS sequence"/>
</dbReference>
<dbReference type="InterPro" id="IPR027417">
    <property type="entry name" value="P-loop_NTPase"/>
</dbReference>
<evidence type="ECO:0000313" key="2">
    <source>
        <dbReference type="EMBL" id="MBE7940095.1"/>
    </source>
</evidence>
<name>A0ABR9SCL9_9BURK</name>
<dbReference type="EMBL" id="JADDOJ010000016">
    <property type="protein sequence ID" value="MBE7940095.1"/>
    <property type="molecule type" value="Genomic_DNA"/>
</dbReference>
<dbReference type="Pfam" id="PF13401">
    <property type="entry name" value="AAA_22"/>
    <property type="match status" value="1"/>
</dbReference>
<dbReference type="InterPro" id="IPR049945">
    <property type="entry name" value="AAA_22"/>
</dbReference>
<dbReference type="RefSeq" id="WP_193779639.1">
    <property type="nucleotide sequence ID" value="NZ_JADDOJ010000016.1"/>
</dbReference>
<keyword evidence="3" id="KW-1185">Reference proteome</keyword>
<evidence type="ECO:0000313" key="3">
    <source>
        <dbReference type="Proteomes" id="UP000715965"/>
    </source>
</evidence>
<reference evidence="2 3" key="1">
    <citation type="submission" date="2020-10" db="EMBL/GenBank/DDBJ databases">
        <title>Draft genome of Ramlibacter aquaticus LMG 30558.</title>
        <authorList>
            <person name="Props R."/>
        </authorList>
    </citation>
    <scope>NUCLEOTIDE SEQUENCE [LARGE SCALE GENOMIC DNA]</scope>
    <source>
        <strain evidence="2 3">LMG 30558</strain>
    </source>
</reference>
<organism evidence="2 3">
    <name type="scientific">Ramlibacter aquaticus</name>
    <dbReference type="NCBI Taxonomy" id="2780094"/>
    <lineage>
        <taxon>Bacteria</taxon>
        <taxon>Pseudomonadati</taxon>
        <taxon>Pseudomonadota</taxon>
        <taxon>Betaproteobacteria</taxon>
        <taxon>Burkholderiales</taxon>
        <taxon>Comamonadaceae</taxon>
        <taxon>Ramlibacter</taxon>
    </lineage>
</organism>
<keyword evidence="2" id="KW-0547">Nucleotide-binding</keyword>
<dbReference type="SUPFAM" id="SSF52540">
    <property type="entry name" value="P-loop containing nucleoside triphosphate hydrolases"/>
    <property type="match status" value="1"/>
</dbReference>
<accession>A0ABR9SCL9</accession>
<feature type="domain" description="ORC1/DEAH AAA+ ATPase" evidence="1">
    <location>
        <begin position="34"/>
        <end position="135"/>
    </location>
</feature>